<gene>
    <name evidence="3" type="ORF">MENT_LOCUS43522</name>
</gene>
<dbReference type="AlphaFoldDB" id="A0A6V7WUU3"/>
<keyword evidence="2" id="KW-0732">Signal</keyword>
<feature type="compositionally biased region" description="Polar residues" evidence="1">
    <location>
        <begin position="34"/>
        <end position="43"/>
    </location>
</feature>
<evidence type="ECO:0000313" key="3">
    <source>
        <dbReference type="EMBL" id="CAD2190712.1"/>
    </source>
</evidence>
<sequence>MKLTIFVSSFLILLNFSVLLEVSGGKGKEKVESTSETGQNTSSKPKRGIANHQMINLKNMVVYISVKLVKVMAL</sequence>
<evidence type="ECO:0000256" key="1">
    <source>
        <dbReference type="SAM" id="MobiDB-lite"/>
    </source>
</evidence>
<feature type="region of interest" description="Disordered" evidence="1">
    <location>
        <begin position="24"/>
        <end position="48"/>
    </location>
</feature>
<feature type="chain" id="PRO_5028093030" evidence="2">
    <location>
        <begin position="26"/>
        <end position="74"/>
    </location>
</feature>
<name>A0A6V7WUU3_MELEN</name>
<evidence type="ECO:0000313" key="4">
    <source>
        <dbReference type="Proteomes" id="UP000580250"/>
    </source>
</evidence>
<organism evidence="3 4">
    <name type="scientific">Meloidogyne enterolobii</name>
    <name type="common">Root-knot nematode worm</name>
    <name type="synonym">Meloidogyne mayaguensis</name>
    <dbReference type="NCBI Taxonomy" id="390850"/>
    <lineage>
        <taxon>Eukaryota</taxon>
        <taxon>Metazoa</taxon>
        <taxon>Ecdysozoa</taxon>
        <taxon>Nematoda</taxon>
        <taxon>Chromadorea</taxon>
        <taxon>Rhabditida</taxon>
        <taxon>Tylenchina</taxon>
        <taxon>Tylenchomorpha</taxon>
        <taxon>Tylenchoidea</taxon>
        <taxon>Meloidogynidae</taxon>
        <taxon>Meloidogyninae</taxon>
        <taxon>Meloidogyne</taxon>
    </lineage>
</organism>
<evidence type="ECO:0000256" key="2">
    <source>
        <dbReference type="SAM" id="SignalP"/>
    </source>
</evidence>
<dbReference type="EMBL" id="CAJEWN010000828">
    <property type="protein sequence ID" value="CAD2190712.1"/>
    <property type="molecule type" value="Genomic_DNA"/>
</dbReference>
<protein>
    <submittedName>
        <fullName evidence="3">Uncharacterized protein</fullName>
    </submittedName>
</protein>
<dbReference type="Proteomes" id="UP000580250">
    <property type="component" value="Unassembled WGS sequence"/>
</dbReference>
<proteinExistence type="predicted"/>
<accession>A0A6V7WUU3</accession>
<reference evidence="3 4" key="1">
    <citation type="submission" date="2020-08" db="EMBL/GenBank/DDBJ databases">
        <authorList>
            <person name="Koutsovoulos G."/>
            <person name="Danchin GJ E."/>
        </authorList>
    </citation>
    <scope>NUCLEOTIDE SEQUENCE [LARGE SCALE GENOMIC DNA]</scope>
</reference>
<feature type="signal peptide" evidence="2">
    <location>
        <begin position="1"/>
        <end position="25"/>
    </location>
</feature>
<comment type="caution">
    <text evidence="3">The sequence shown here is derived from an EMBL/GenBank/DDBJ whole genome shotgun (WGS) entry which is preliminary data.</text>
</comment>